<evidence type="ECO:0000259" key="15">
    <source>
        <dbReference type="Pfam" id="PF03372"/>
    </source>
</evidence>
<comment type="pathway">
    <text evidence="3">Sphingolipid metabolism.</text>
</comment>
<evidence type="ECO:0000256" key="1">
    <source>
        <dbReference type="ARBA" id="ARBA00004141"/>
    </source>
</evidence>
<keyword evidence="17" id="KW-1185">Reference proteome</keyword>
<evidence type="ECO:0000256" key="10">
    <source>
        <dbReference type="ARBA" id="ARBA00022989"/>
    </source>
</evidence>
<keyword evidence="8" id="KW-0460">Magnesium</keyword>
<keyword evidence="5 14" id="KW-0812">Transmembrane</keyword>
<gene>
    <name evidence="16" type="ORF">INT45_012019</name>
</gene>
<dbReference type="SUPFAM" id="SSF56219">
    <property type="entry name" value="DNase I-like"/>
    <property type="match status" value="1"/>
</dbReference>
<reference evidence="16 17" key="1">
    <citation type="submission" date="2020-12" db="EMBL/GenBank/DDBJ databases">
        <title>Metabolic potential, ecology and presence of endohyphal bacteria is reflected in genomic diversity of Mucoromycotina.</title>
        <authorList>
            <person name="Muszewska A."/>
            <person name="Okrasinska A."/>
            <person name="Steczkiewicz K."/>
            <person name="Drgas O."/>
            <person name="Orlowska M."/>
            <person name="Perlinska-Lenart U."/>
            <person name="Aleksandrzak-Piekarczyk T."/>
            <person name="Szatraj K."/>
            <person name="Zielenkiewicz U."/>
            <person name="Pilsyk S."/>
            <person name="Malc E."/>
            <person name="Mieczkowski P."/>
            <person name="Kruszewska J.S."/>
            <person name="Biernat P."/>
            <person name="Pawlowska J."/>
        </authorList>
    </citation>
    <scope>NUCLEOTIDE SEQUENCE [LARGE SCALE GENOMIC DNA]</scope>
    <source>
        <strain evidence="16 17">CBS 142.35</strain>
    </source>
</reference>
<feature type="transmembrane region" description="Helical" evidence="14">
    <location>
        <begin position="398"/>
        <end position="420"/>
    </location>
</feature>
<dbReference type="InterPro" id="IPR005135">
    <property type="entry name" value="Endo/exonuclease/phosphatase"/>
</dbReference>
<dbReference type="PANTHER" id="PTHR16320:SF24">
    <property type="entry name" value="PHOSPHODIESTERASE, PUTATIVE-RELATED"/>
    <property type="match status" value="1"/>
</dbReference>
<evidence type="ECO:0000256" key="12">
    <source>
        <dbReference type="ARBA" id="ARBA00023136"/>
    </source>
</evidence>
<evidence type="ECO:0000256" key="6">
    <source>
        <dbReference type="ARBA" id="ARBA00022723"/>
    </source>
</evidence>
<keyword evidence="11" id="KW-0443">Lipid metabolism</keyword>
<evidence type="ECO:0000256" key="9">
    <source>
        <dbReference type="ARBA" id="ARBA00022919"/>
    </source>
</evidence>
<evidence type="ECO:0000256" key="13">
    <source>
        <dbReference type="SAM" id="MobiDB-lite"/>
    </source>
</evidence>
<evidence type="ECO:0000256" key="5">
    <source>
        <dbReference type="ARBA" id="ARBA00022692"/>
    </source>
</evidence>
<evidence type="ECO:0000313" key="17">
    <source>
        <dbReference type="Proteomes" id="UP000646827"/>
    </source>
</evidence>
<dbReference type="PANTHER" id="PTHR16320">
    <property type="entry name" value="SPHINGOMYELINASE FAMILY MEMBER"/>
    <property type="match status" value="1"/>
</dbReference>
<dbReference type="InterPro" id="IPR036691">
    <property type="entry name" value="Endo/exonu/phosph_ase_sf"/>
</dbReference>
<comment type="similarity">
    <text evidence="4">Belongs to the neutral sphingomyelinase family.</text>
</comment>
<keyword evidence="6" id="KW-0479">Metal-binding</keyword>
<dbReference type="GO" id="GO:0004767">
    <property type="term" value="F:sphingomyelin phosphodiesterase activity"/>
    <property type="evidence" value="ECO:0007669"/>
    <property type="project" value="InterPro"/>
</dbReference>
<dbReference type="Gene3D" id="3.60.10.10">
    <property type="entry name" value="Endonuclease/exonuclease/phosphatase"/>
    <property type="match status" value="1"/>
</dbReference>
<dbReference type="Proteomes" id="UP000646827">
    <property type="component" value="Unassembled WGS sequence"/>
</dbReference>
<feature type="region of interest" description="Disordered" evidence="13">
    <location>
        <begin position="450"/>
        <end position="479"/>
    </location>
</feature>
<evidence type="ECO:0000256" key="8">
    <source>
        <dbReference type="ARBA" id="ARBA00022842"/>
    </source>
</evidence>
<dbReference type="EMBL" id="JAEPRB010000003">
    <property type="protein sequence ID" value="KAG2227995.1"/>
    <property type="molecule type" value="Genomic_DNA"/>
</dbReference>
<evidence type="ECO:0000256" key="14">
    <source>
        <dbReference type="SAM" id="Phobius"/>
    </source>
</evidence>
<dbReference type="InterPro" id="IPR038772">
    <property type="entry name" value="Sph/SMPD2-like"/>
</dbReference>
<evidence type="ECO:0000313" key="16">
    <source>
        <dbReference type="EMBL" id="KAG2227995.1"/>
    </source>
</evidence>
<comment type="caution">
    <text evidence="16">The sequence shown here is derived from an EMBL/GenBank/DDBJ whole genome shotgun (WGS) entry which is preliminary data.</text>
</comment>
<keyword evidence="10 14" id="KW-1133">Transmembrane helix</keyword>
<keyword evidence="9" id="KW-0746">Sphingolipid metabolism</keyword>
<evidence type="ECO:0000256" key="4">
    <source>
        <dbReference type="ARBA" id="ARBA00006335"/>
    </source>
</evidence>
<evidence type="ECO:0000256" key="3">
    <source>
        <dbReference type="ARBA" id="ARBA00004991"/>
    </source>
</evidence>
<evidence type="ECO:0000256" key="11">
    <source>
        <dbReference type="ARBA" id="ARBA00023098"/>
    </source>
</evidence>
<feature type="domain" description="Endonuclease/exonuclease/phosphatase" evidence="15">
    <location>
        <begin position="9"/>
        <end position="293"/>
    </location>
</feature>
<organism evidence="16 17">
    <name type="scientific">Circinella minor</name>
    <dbReference type="NCBI Taxonomy" id="1195481"/>
    <lineage>
        <taxon>Eukaryota</taxon>
        <taxon>Fungi</taxon>
        <taxon>Fungi incertae sedis</taxon>
        <taxon>Mucoromycota</taxon>
        <taxon>Mucoromycotina</taxon>
        <taxon>Mucoromycetes</taxon>
        <taxon>Mucorales</taxon>
        <taxon>Lichtheimiaceae</taxon>
        <taxon>Circinella</taxon>
    </lineage>
</organism>
<comment type="pathway">
    <text evidence="2">Lipid metabolism; sphingolipid metabolism.</text>
</comment>
<protein>
    <recommendedName>
        <fullName evidence="15">Endonuclease/exonuclease/phosphatase domain-containing protein</fullName>
    </recommendedName>
</protein>
<dbReference type="AlphaFoldDB" id="A0A8H7SEA1"/>
<keyword evidence="12 14" id="KW-0472">Membrane</keyword>
<accession>A0A8H7SEA1</accession>
<feature type="transmembrane region" description="Helical" evidence="14">
    <location>
        <begin position="354"/>
        <end position="378"/>
    </location>
</feature>
<dbReference type="GO" id="GO:0016020">
    <property type="term" value="C:membrane"/>
    <property type="evidence" value="ECO:0007669"/>
    <property type="project" value="UniProtKB-SubCell"/>
</dbReference>
<dbReference type="OrthoDB" id="387657at2759"/>
<evidence type="ECO:0000256" key="2">
    <source>
        <dbReference type="ARBA" id="ARBA00004760"/>
    </source>
</evidence>
<keyword evidence="7" id="KW-0378">Hydrolase</keyword>
<sequence>MNTNELSVLTLNCWGLNFVSKKRRFRLKAIVDAISHADHDIVTLQEIWMWEDFDYLKQQTQFTLPYAKCFYSGALGSGLAILSKYPIVSTSYFRYSLAGRPLKVFHGDFYVGKGCGSVCIEHPDIGVLEVFTTHLHAGYGKSDEYEGHRVSESWELANLLRASAAQGRHVIATGDFNSIPTSHNYQLLKAHAFMSDSWLEIHQEELSHDSNTNHTNDNSMESSFHDMVQPLGITCNSPMNTWSNPEKFKQQPFSLGDRLDYIFYRKSPQLQCIRSCVAMADHIPGTHMSFSDHFGVHSTFAIYDSAATMTTAAKNDIPDPSRLSHPTYTWIEPSMLEEIRTIFKRDMVATRRTANLLLALFVFLVVTLIVVYVIVIVLPVSLRVHEKGSLVTILVNTLGGLCVIAMAAIATICLIVGFVFGHTEQRALRQFELEVTTLLEGLKLLKGGDISNTNTNRQSPQRKPVSGSRSNDTDALLNL</sequence>
<dbReference type="GO" id="GO:0046872">
    <property type="term" value="F:metal ion binding"/>
    <property type="evidence" value="ECO:0007669"/>
    <property type="project" value="UniProtKB-KW"/>
</dbReference>
<proteinExistence type="inferred from homology"/>
<comment type="subcellular location">
    <subcellularLocation>
        <location evidence="1">Membrane</location>
        <topology evidence="1">Multi-pass membrane protein</topology>
    </subcellularLocation>
</comment>
<feature type="compositionally biased region" description="Polar residues" evidence="13">
    <location>
        <begin position="450"/>
        <end position="461"/>
    </location>
</feature>
<dbReference type="Pfam" id="PF03372">
    <property type="entry name" value="Exo_endo_phos"/>
    <property type="match status" value="1"/>
</dbReference>
<name>A0A8H7SEA1_9FUNG</name>
<evidence type="ECO:0000256" key="7">
    <source>
        <dbReference type="ARBA" id="ARBA00022801"/>
    </source>
</evidence>
<dbReference type="GO" id="GO:0006665">
    <property type="term" value="P:sphingolipid metabolic process"/>
    <property type="evidence" value="ECO:0007669"/>
    <property type="project" value="UniProtKB-KW"/>
</dbReference>